<gene>
    <name evidence="2" type="ORF">C7459_102290</name>
</gene>
<evidence type="ECO:0000256" key="1">
    <source>
        <dbReference type="SAM" id="MobiDB-lite"/>
    </source>
</evidence>
<protein>
    <submittedName>
        <fullName evidence="2">Uncharacterized protein</fullName>
    </submittedName>
</protein>
<comment type="caution">
    <text evidence="2">The sequence shown here is derived from an EMBL/GenBank/DDBJ whole genome shotgun (WGS) entry which is preliminary data.</text>
</comment>
<organism evidence="2 3">
    <name type="scientific">Tumebacillus permanentifrigoris</name>
    <dbReference type="NCBI Taxonomy" id="378543"/>
    <lineage>
        <taxon>Bacteria</taxon>
        <taxon>Bacillati</taxon>
        <taxon>Bacillota</taxon>
        <taxon>Bacilli</taxon>
        <taxon>Bacillales</taxon>
        <taxon>Alicyclobacillaceae</taxon>
        <taxon>Tumebacillus</taxon>
    </lineage>
</organism>
<proteinExistence type="predicted"/>
<feature type="compositionally biased region" description="Basic and acidic residues" evidence="1">
    <location>
        <begin position="24"/>
        <end position="33"/>
    </location>
</feature>
<feature type="region of interest" description="Disordered" evidence="1">
    <location>
        <begin position="109"/>
        <end position="146"/>
    </location>
</feature>
<reference evidence="2 3" key="1">
    <citation type="submission" date="2018-05" db="EMBL/GenBank/DDBJ databases">
        <title>Genomic Encyclopedia of Type Strains, Phase IV (KMG-IV): sequencing the most valuable type-strain genomes for metagenomic binning, comparative biology and taxonomic classification.</title>
        <authorList>
            <person name="Goeker M."/>
        </authorList>
    </citation>
    <scope>NUCLEOTIDE SEQUENCE [LARGE SCALE GENOMIC DNA]</scope>
    <source>
        <strain evidence="2 3">DSM 18773</strain>
    </source>
</reference>
<accession>A0A316DHG6</accession>
<sequence>MIQREEFLPPTPGYKFDQMPPDPFRYEGPDPHCNDVPIGPYSLTEVGPGPLGGWERTDPHNAAVVEYDPEPWPPGGLREIGPGPHSLHSSDKVEVGPDLYVEAASSVPVQIPPGPLIRGEVAPPAKEQDMPPGPYRFGDVLPHTHN</sequence>
<dbReference type="Proteomes" id="UP000245634">
    <property type="component" value="Unassembled WGS sequence"/>
</dbReference>
<name>A0A316DHG6_9BACL</name>
<feature type="region of interest" description="Disordered" evidence="1">
    <location>
        <begin position="1"/>
        <end position="91"/>
    </location>
</feature>
<keyword evidence="3" id="KW-1185">Reference proteome</keyword>
<evidence type="ECO:0000313" key="2">
    <source>
        <dbReference type="EMBL" id="PWK16043.1"/>
    </source>
</evidence>
<dbReference type="EMBL" id="QGGL01000002">
    <property type="protein sequence ID" value="PWK16043.1"/>
    <property type="molecule type" value="Genomic_DNA"/>
</dbReference>
<dbReference type="AlphaFoldDB" id="A0A316DHG6"/>
<evidence type="ECO:0000313" key="3">
    <source>
        <dbReference type="Proteomes" id="UP000245634"/>
    </source>
</evidence>